<dbReference type="STRING" id="67855.RO21_10330"/>
<reference evidence="2 3" key="1">
    <citation type="submission" date="2014-12" db="EMBL/GenBank/DDBJ databases">
        <title>Reclassification of Actinobacillus muris as Muribacter muris.</title>
        <authorList>
            <person name="Christensen H."/>
            <person name="Nicklas W."/>
            <person name="Bisgaard M."/>
        </authorList>
    </citation>
    <scope>NUCLEOTIDE SEQUENCE [LARGE SCALE GENOMIC DNA]</scope>
    <source>
        <strain evidence="2 3">Ackerman80-443D</strain>
    </source>
</reference>
<keyword evidence="1" id="KW-0472">Membrane</keyword>
<keyword evidence="1" id="KW-0812">Transmembrane</keyword>
<gene>
    <name evidence="2" type="ORF">RO21_10330</name>
</gene>
<dbReference type="EMBL" id="JWIZ01000077">
    <property type="protein sequence ID" value="KMK50684.1"/>
    <property type="molecule type" value="Genomic_DNA"/>
</dbReference>
<dbReference type="AlphaFoldDB" id="A0A0J5P5C3"/>
<dbReference type="RefSeq" id="WP_047977704.1">
    <property type="nucleotide sequence ID" value="NZ_JWIZ01000077.1"/>
</dbReference>
<dbReference type="Proteomes" id="UP000036270">
    <property type="component" value="Unassembled WGS sequence"/>
</dbReference>
<sequence>MRNSTLIIALLMLSLAAVCWLISVPLGRKAKYYEPAGYLQGAAIAAAVAGVYCLVRYGLGE</sequence>
<evidence type="ECO:0000256" key="1">
    <source>
        <dbReference type="SAM" id="Phobius"/>
    </source>
</evidence>
<evidence type="ECO:0000313" key="2">
    <source>
        <dbReference type="EMBL" id="KMK50684.1"/>
    </source>
</evidence>
<dbReference type="PATRIC" id="fig|67855.3.peg.2188"/>
<comment type="caution">
    <text evidence="2">The sequence shown here is derived from an EMBL/GenBank/DDBJ whole genome shotgun (WGS) entry which is preliminary data.</text>
</comment>
<keyword evidence="1" id="KW-1133">Transmembrane helix</keyword>
<organism evidence="2 3">
    <name type="scientific">Muribacter muris</name>
    <dbReference type="NCBI Taxonomy" id="67855"/>
    <lineage>
        <taxon>Bacteria</taxon>
        <taxon>Pseudomonadati</taxon>
        <taxon>Pseudomonadota</taxon>
        <taxon>Gammaproteobacteria</taxon>
        <taxon>Pasteurellales</taxon>
        <taxon>Pasteurellaceae</taxon>
        <taxon>Muribacter</taxon>
    </lineage>
</organism>
<evidence type="ECO:0000313" key="3">
    <source>
        <dbReference type="Proteomes" id="UP000036270"/>
    </source>
</evidence>
<name>A0A0J5P5C3_9PAST</name>
<accession>A0A0J5P5C3</accession>
<protein>
    <submittedName>
        <fullName evidence="2">Uncharacterized protein</fullName>
    </submittedName>
</protein>
<keyword evidence="3" id="KW-1185">Reference proteome</keyword>
<proteinExistence type="predicted"/>
<feature type="transmembrane region" description="Helical" evidence="1">
    <location>
        <begin position="37"/>
        <end position="59"/>
    </location>
</feature>